<comment type="similarity">
    <text evidence="1 6">Belongs to the universal ribosomal protein uL10 family.</text>
</comment>
<dbReference type="Gene3D" id="3.90.105.20">
    <property type="match status" value="1"/>
</dbReference>
<organism evidence="9 10">
    <name type="scientific">Ignisphaera aggregans (strain DSM 17230 / JCM 13409 / AQ1.S1)</name>
    <dbReference type="NCBI Taxonomy" id="583356"/>
    <lineage>
        <taxon>Archaea</taxon>
        <taxon>Thermoproteota</taxon>
        <taxon>Thermoprotei</taxon>
        <taxon>Desulfurococcales</taxon>
        <taxon>Desulfurococcaceae</taxon>
        <taxon>Ignisphaera</taxon>
    </lineage>
</organism>
<evidence type="ECO:0000256" key="4">
    <source>
        <dbReference type="ARBA" id="ARBA00022980"/>
    </source>
</evidence>
<keyword evidence="4 6" id="KW-0689">Ribosomal protein</keyword>
<feature type="region of interest" description="Disordered" evidence="7">
    <location>
        <begin position="324"/>
        <end position="361"/>
    </location>
</feature>
<evidence type="ECO:0000256" key="1">
    <source>
        <dbReference type="ARBA" id="ARBA00008889"/>
    </source>
</evidence>
<feature type="domain" description="Large ribosomal subunit protein uL10-like insertion" evidence="8">
    <location>
        <begin position="133"/>
        <end position="203"/>
    </location>
</feature>
<dbReference type="Gene3D" id="6.10.140.760">
    <property type="match status" value="1"/>
</dbReference>
<keyword evidence="3 6" id="KW-0694">RNA-binding</keyword>
<proteinExistence type="inferred from homology"/>
<dbReference type="Pfam" id="PF00466">
    <property type="entry name" value="Ribosomal_L10"/>
    <property type="match status" value="1"/>
</dbReference>
<comment type="subunit">
    <text evidence="6">Part of the 50S ribosomal subunit. Forms part of the ribosomal stalk which helps the ribosome interact with GTP-bound translation factors. Forms a heptameric L10(L12)2(L12)2(L12)2 complex, where L10 forms an elongated spine to which the L12 dimers bind in a sequential fashion.</text>
</comment>
<dbReference type="Proteomes" id="UP000001304">
    <property type="component" value="Chromosome"/>
</dbReference>
<dbReference type="InterPro" id="IPR001790">
    <property type="entry name" value="Ribosomal_uL10"/>
</dbReference>
<dbReference type="PANTHER" id="PTHR45699">
    <property type="entry name" value="60S ACIDIC RIBOSOMAL PROTEIN P0"/>
    <property type="match status" value="1"/>
</dbReference>
<keyword evidence="2 6" id="KW-0699">rRNA-binding</keyword>
<evidence type="ECO:0000256" key="3">
    <source>
        <dbReference type="ARBA" id="ARBA00022884"/>
    </source>
</evidence>
<dbReference type="GO" id="GO:0003735">
    <property type="term" value="F:structural constituent of ribosome"/>
    <property type="evidence" value="ECO:0007669"/>
    <property type="project" value="TreeGrafter"/>
</dbReference>
<evidence type="ECO:0000256" key="6">
    <source>
        <dbReference type="HAMAP-Rule" id="MF_00280"/>
    </source>
</evidence>
<dbReference type="HOGENOM" id="CLU_053173_0_0_2"/>
<feature type="compositionally biased region" description="Basic and acidic residues" evidence="7">
    <location>
        <begin position="331"/>
        <end position="347"/>
    </location>
</feature>
<dbReference type="AlphaFoldDB" id="E0SQG7"/>
<dbReference type="Gene3D" id="3.30.70.1730">
    <property type="match status" value="1"/>
</dbReference>
<dbReference type="GO" id="GO:0000027">
    <property type="term" value="P:ribosomal large subunit assembly"/>
    <property type="evidence" value="ECO:0007669"/>
    <property type="project" value="TreeGrafter"/>
</dbReference>
<protein>
    <recommendedName>
        <fullName evidence="6">Large ribosomal subunit protein uL10</fullName>
    </recommendedName>
    <alternativeName>
        <fullName evidence="6">Acidic ribosomal protein P0 homolog</fullName>
    </alternativeName>
</protein>
<comment type="function">
    <text evidence="6">Forms part of the ribosomal stalk, playing a central role in the interaction of the ribosome with GTP-bound translation factors.</text>
</comment>
<dbReference type="Pfam" id="PF17777">
    <property type="entry name" value="RL10P_insert"/>
    <property type="match status" value="1"/>
</dbReference>
<dbReference type="InterPro" id="IPR050323">
    <property type="entry name" value="Ribosomal_protein_uL10"/>
</dbReference>
<evidence type="ECO:0000256" key="7">
    <source>
        <dbReference type="SAM" id="MobiDB-lite"/>
    </source>
</evidence>
<evidence type="ECO:0000256" key="2">
    <source>
        <dbReference type="ARBA" id="ARBA00022730"/>
    </source>
</evidence>
<accession>E0SQG7</accession>
<evidence type="ECO:0000256" key="5">
    <source>
        <dbReference type="ARBA" id="ARBA00023274"/>
    </source>
</evidence>
<dbReference type="InterPro" id="IPR022909">
    <property type="entry name" value="Ribosomal_uL10_arc"/>
</dbReference>
<dbReference type="InterPro" id="IPR043141">
    <property type="entry name" value="Ribosomal_uL10-like_sf"/>
</dbReference>
<dbReference type="GO" id="GO:0022625">
    <property type="term" value="C:cytosolic large ribosomal subunit"/>
    <property type="evidence" value="ECO:0007669"/>
    <property type="project" value="TreeGrafter"/>
</dbReference>
<dbReference type="PANTHER" id="PTHR45699:SF3">
    <property type="entry name" value="LARGE RIBOSOMAL SUBUNIT PROTEIN UL10"/>
    <property type="match status" value="1"/>
</dbReference>
<evidence type="ECO:0000313" key="9">
    <source>
        <dbReference type="EMBL" id="ADM28223.1"/>
    </source>
</evidence>
<dbReference type="GO" id="GO:0070180">
    <property type="term" value="F:large ribosomal subunit rRNA binding"/>
    <property type="evidence" value="ECO:0007669"/>
    <property type="project" value="UniProtKB-UniRule"/>
</dbReference>
<keyword evidence="10" id="KW-1185">Reference proteome</keyword>
<reference evidence="9 10" key="1">
    <citation type="journal article" date="2010" name="Stand. Genomic Sci.">
        <title>Complete genome sequence of Ignisphaera aggregans type strain (AQ1.S1).</title>
        <authorList>
            <person name="Goker M."/>
            <person name="Held B."/>
            <person name="Lapidus A."/>
            <person name="Nolan M."/>
            <person name="Spring S."/>
            <person name="Yasawong M."/>
            <person name="Lucas S."/>
            <person name="Glavina Del Rio T."/>
            <person name="Tice H."/>
            <person name="Cheng J.F."/>
            <person name="Goodwin L."/>
            <person name="Tapia R."/>
            <person name="Pitluck S."/>
            <person name="Liolios K."/>
            <person name="Ivanova N."/>
            <person name="Mavromatis K."/>
            <person name="Mikhailova N."/>
            <person name="Pati A."/>
            <person name="Chen A."/>
            <person name="Palaniappan K."/>
            <person name="Brambilla E."/>
            <person name="Land M."/>
            <person name="Hauser L."/>
            <person name="Chang Y.J."/>
            <person name="Jeffries C.D."/>
            <person name="Brettin T."/>
            <person name="Detter J.C."/>
            <person name="Han C."/>
            <person name="Rohde M."/>
            <person name="Sikorski J."/>
            <person name="Woyke T."/>
            <person name="Bristow J."/>
            <person name="Eisen J.A."/>
            <person name="Markowitz V."/>
            <person name="Hugenholtz P."/>
            <person name="Kyrpides N.C."/>
            <person name="Klenk H.P."/>
        </authorList>
    </citation>
    <scope>NUCLEOTIDE SEQUENCE [LARGE SCALE GENOMIC DNA]</scope>
    <source>
        <strain evidence="10">DSM 17230 / JCM 13409 / AQ1.S1</strain>
    </source>
</reference>
<dbReference type="HAMAP" id="MF_00280">
    <property type="entry name" value="Ribosomal_uL10_arch"/>
    <property type="match status" value="1"/>
</dbReference>
<name>E0SQG7_IGNAA</name>
<keyword evidence="5 6" id="KW-0687">Ribonucleoprotein</keyword>
<evidence type="ECO:0000313" key="10">
    <source>
        <dbReference type="Proteomes" id="UP000001304"/>
    </source>
</evidence>
<dbReference type="InterPro" id="IPR043164">
    <property type="entry name" value="Ribosomal_uL10-like_insert_sf"/>
</dbReference>
<dbReference type="NCBIfam" id="NF003095">
    <property type="entry name" value="PRK04019.1-1"/>
    <property type="match status" value="1"/>
</dbReference>
<dbReference type="GO" id="GO:0002181">
    <property type="term" value="P:cytoplasmic translation"/>
    <property type="evidence" value="ECO:0007669"/>
    <property type="project" value="TreeGrafter"/>
</dbReference>
<dbReference type="EMBL" id="CP002098">
    <property type="protein sequence ID" value="ADM28223.1"/>
    <property type="molecule type" value="Genomic_DNA"/>
</dbReference>
<gene>
    <name evidence="6" type="primary">rpl10</name>
    <name evidence="6" type="synonym">rplP0</name>
    <name evidence="9" type="ordered locus">Igag_1420</name>
</gene>
<dbReference type="SUPFAM" id="SSF160369">
    <property type="entry name" value="Ribosomal protein L10-like"/>
    <property type="match status" value="1"/>
</dbReference>
<sequence>MKAGLKAELERLVKELSSSHVMEEKRIGVARAEKRKQIEMAKKLLNEYRTIVLIDANRVPAKFFTYLRQRLYGIAVVKMFKNNLLLLALKEMGYANVDEFSRFLTGPNVAIFTNLNPFEIKLLLDKISMPMRARPGDKIDREIVVPPMRTELKPGPIMSLFGKLKIPIQVRDGVIWIAKEATIARPGDVVTPELASLFDKLGVEPSFIKANVKVAFERGIVIPAEKLYIDIEAYRNEFVKGVIDAINIASEIVIPVPEIVKVSIGKAFIRASKILAETGIVTKESAPIVFMNALSKALYLASLLAQKVPELGQTLPAVQQIQQPQPVAAPAKEEAKAEEKEEKKEGVSEEELAEGLSALFG</sequence>
<dbReference type="InterPro" id="IPR040637">
    <property type="entry name" value="Ribosomal_uL10-like_insert"/>
</dbReference>
<evidence type="ECO:0000259" key="8">
    <source>
        <dbReference type="Pfam" id="PF17777"/>
    </source>
</evidence>
<dbReference type="STRING" id="583356.Igag_1420"/>
<dbReference type="KEGG" id="iag:Igag_1420"/>